<evidence type="ECO:0000313" key="4">
    <source>
        <dbReference type="Proteomes" id="UP000092382"/>
    </source>
</evidence>
<proteinExistence type="predicted"/>
<dbReference type="STRING" id="1803587.GCA_001593825_00836"/>
<protein>
    <submittedName>
        <fullName evidence="3">Uncharacterized protein</fullName>
    </submittedName>
</protein>
<evidence type="ECO:0000256" key="2">
    <source>
        <dbReference type="SAM" id="Phobius"/>
    </source>
</evidence>
<reference evidence="3 4" key="1">
    <citation type="submission" date="2015-09" db="EMBL/GenBank/DDBJ databases">
        <title>Whole genome shotgun sequence assembly of Aphanizomenon flos-aquae UKL13.</title>
        <authorList>
            <person name="Driscoll C."/>
        </authorList>
    </citation>
    <scope>NUCLEOTIDE SEQUENCE [LARGE SCALE GENOMIC DNA]</scope>
    <source>
        <strain evidence="3">MDT13</strain>
    </source>
</reference>
<evidence type="ECO:0000313" key="3">
    <source>
        <dbReference type="EMBL" id="OBQ21902.1"/>
    </source>
</evidence>
<organism evidence="3 4">
    <name type="scientific">Aphanizomenon flos-aquae LD13</name>
    <dbReference type="NCBI Taxonomy" id="1710894"/>
    <lineage>
        <taxon>Bacteria</taxon>
        <taxon>Bacillati</taxon>
        <taxon>Cyanobacteriota</taxon>
        <taxon>Cyanophyceae</taxon>
        <taxon>Nostocales</taxon>
        <taxon>Aphanizomenonaceae</taxon>
        <taxon>Aphanizomenon</taxon>
    </lineage>
</organism>
<gene>
    <name evidence="3" type="ORF">AN481_15980</name>
</gene>
<dbReference type="AlphaFoldDB" id="A0A1B7VNP7"/>
<name>A0A1B7VNP7_APHFL</name>
<comment type="caution">
    <text evidence="3">The sequence shown here is derived from an EMBL/GenBank/DDBJ whole genome shotgun (WGS) entry which is preliminary data.</text>
</comment>
<keyword evidence="2" id="KW-1133">Transmembrane helix</keyword>
<sequence>MINKPRKYRRKSPRLNQPPQGVTNKNVKKMPKPSQRYSWLWSTLTLGLLLGIAGVIIGLGWLSFLYILNPAQVIWVNKYLPQGVKISTGKRERPQTLTAIQLDLTQKERLAGATLPLDNQSEDSFLLPIFQKRTNCQSHCQKLVELRIYQRDQDLEYKYQSEKYYYLITKLPIIGLSKTFIESPAVTAISDSDNQEAMVHLPLTNIKTFTDTNLSPGFWFYLRGEHKKDNNNIIYGQVFYYNPTLKSLQQMLSWKTGNGQLPKWQQITGNDTKELIIDQTISLEPNFQVYQIKSGQLPANSIYLEAINFQKPAVNEFAFEHSILLARNGLWTPAFTWLKSLEKQRQQPFSGAAQGQIDVIQLHSEFTKMQAEKSWASPEEQVMVDIIDGRWEKALQVLENLPDYGQEVTNLLQTDKGRIWNRAAVALRLNPSRRAVLAWVALMFKVHRGEERTNSWLQAQPNINPETLKYIQDILTKLDDDKANPRQGRIIGTVKQISRINQQDWLPIFLQTDLKITDNQVWYQVEVSAFQNGTSWLNYPFTNFHQFKNQPRKFWRKILGISSDQSIQIIVWKSNGEQEVTTATIKAIQVQDQGLRLLILGSALPESKVNSFQPQPLALTADALKWVEPSPVSVKALYQQKPQLVASMLPIIWQKLQQSGDMVVGTIPSLQAILEKMGDWPVQLTDVTNDEQQEIVVTISATAIASLNQSGVNYSKQAENQALPRTLIFSADSKVIYSDFARANQQTLIAIAQLTDDQSLALLVEKKQGYSLELWSQTHQRFE</sequence>
<feature type="compositionally biased region" description="Basic residues" evidence="1">
    <location>
        <begin position="1"/>
        <end position="13"/>
    </location>
</feature>
<feature type="transmembrane region" description="Helical" evidence="2">
    <location>
        <begin position="39"/>
        <end position="68"/>
    </location>
</feature>
<dbReference type="Proteomes" id="UP000092382">
    <property type="component" value="Unassembled WGS sequence"/>
</dbReference>
<keyword evidence="2" id="KW-0472">Membrane</keyword>
<keyword evidence="2" id="KW-0812">Transmembrane</keyword>
<feature type="compositionally biased region" description="Polar residues" evidence="1">
    <location>
        <begin position="14"/>
        <end position="25"/>
    </location>
</feature>
<evidence type="ECO:0000256" key="1">
    <source>
        <dbReference type="SAM" id="MobiDB-lite"/>
    </source>
</evidence>
<dbReference type="PATRIC" id="fig|1710894.3.peg.1780"/>
<dbReference type="EMBL" id="LJOY01000065">
    <property type="protein sequence ID" value="OBQ21902.1"/>
    <property type="molecule type" value="Genomic_DNA"/>
</dbReference>
<accession>A0A1B7VNP7</accession>
<feature type="region of interest" description="Disordered" evidence="1">
    <location>
        <begin position="1"/>
        <end position="30"/>
    </location>
</feature>